<dbReference type="HOGENOM" id="CLU_989869_0_0_10"/>
<dbReference type="RefSeq" id="WP_014202506.1">
    <property type="nucleotide sequence ID" value="NC_016599.1"/>
</dbReference>
<evidence type="ECO:0000256" key="1">
    <source>
        <dbReference type="SAM" id="SignalP"/>
    </source>
</evidence>
<sequence>MKTNLLLVLALIFVLSSCYTPSSLPSGVYLQNSNLMEKPLYKGENESMLQISAGYSKLGIADSEIEDDNNFFYSGYYDYKSTIDYGFAEIVYGRSQKRFSYALGLTGMYGSFRAESSSPVVSPRGWKYATYGLGAKANISYDINSEKVSLRVAQLQVGVSRDFGEYGELRDEWYNVGERSEMFSVTHPRDALVYNASLSIIANFKVGKYSRIRLGGGIGYMYVTEIYENSITHQFDCGLGYKAFDLIGTFVIQGSDPAIIDEAYKIGLGYRIPLKKNQTLN</sequence>
<gene>
    <name evidence="2" type="ordered locus">Oweho_2183</name>
</gene>
<dbReference type="AlphaFoldDB" id="G8R4N3"/>
<reference evidence="2 3" key="1">
    <citation type="journal article" date="2012" name="Stand. Genomic Sci.">
        <title>Genome sequence of the orange-pigmented seawater bacterium Owenweeksia hongkongensis type strain (UST20020801(T)).</title>
        <authorList>
            <person name="Riedel T."/>
            <person name="Held B."/>
            <person name="Nolan M."/>
            <person name="Lucas S."/>
            <person name="Lapidus A."/>
            <person name="Tice H."/>
            <person name="Del Rio T.G."/>
            <person name="Cheng J.F."/>
            <person name="Han C."/>
            <person name="Tapia R."/>
            <person name="Goodwin L.A."/>
            <person name="Pitluck S."/>
            <person name="Liolios K."/>
            <person name="Mavromatis K."/>
            <person name="Pagani I."/>
            <person name="Ivanova N."/>
            <person name="Mikhailova N."/>
            <person name="Pati A."/>
            <person name="Chen A."/>
            <person name="Palaniappan K."/>
            <person name="Rohde M."/>
            <person name="Tindall B.J."/>
            <person name="Detter J.C."/>
            <person name="Goker M."/>
            <person name="Woyke T."/>
            <person name="Bristow J."/>
            <person name="Eisen J.A."/>
            <person name="Markowitz V."/>
            <person name="Hugenholtz P."/>
            <person name="Klenk H.P."/>
            <person name="Kyrpides N.C."/>
        </authorList>
    </citation>
    <scope>NUCLEOTIDE SEQUENCE</scope>
    <source>
        <strain evidence="3">DSM 17368 / JCM 12287 / NRRL B-23963</strain>
    </source>
</reference>
<accession>G8R4N3</accession>
<name>G8R4N3_OWEHD</name>
<feature type="chain" id="PRO_5003515633" description="Outer membrane protein beta-barrel domain-containing protein" evidence="1">
    <location>
        <begin position="21"/>
        <end position="281"/>
    </location>
</feature>
<organism evidence="2 3">
    <name type="scientific">Owenweeksia hongkongensis (strain DSM 17368 / CIP 108786 / JCM 12287 / NRRL B-23963 / UST20020801)</name>
    <dbReference type="NCBI Taxonomy" id="926562"/>
    <lineage>
        <taxon>Bacteria</taxon>
        <taxon>Pseudomonadati</taxon>
        <taxon>Bacteroidota</taxon>
        <taxon>Flavobacteriia</taxon>
        <taxon>Flavobacteriales</taxon>
        <taxon>Owenweeksiaceae</taxon>
        <taxon>Owenweeksia</taxon>
    </lineage>
</organism>
<evidence type="ECO:0000313" key="3">
    <source>
        <dbReference type="Proteomes" id="UP000005631"/>
    </source>
</evidence>
<keyword evidence="3" id="KW-1185">Reference proteome</keyword>
<dbReference type="Proteomes" id="UP000005631">
    <property type="component" value="Chromosome"/>
</dbReference>
<dbReference type="STRING" id="926562.Oweho_2183"/>
<dbReference type="EMBL" id="CP003156">
    <property type="protein sequence ID" value="AEV33157.1"/>
    <property type="molecule type" value="Genomic_DNA"/>
</dbReference>
<evidence type="ECO:0008006" key="4">
    <source>
        <dbReference type="Google" id="ProtNLM"/>
    </source>
</evidence>
<proteinExistence type="predicted"/>
<protein>
    <recommendedName>
        <fullName evidence="4">Outer membrane protein beta-barrel domain-containing protein</fullName>
    </recommendedName>
</protein>
<evidence type="ECO:0000313" key="2">
    <source>
        <dbReference type="EMBL" id="AEV33157.1"/>
    </source>
</evidence>
<dbReference type="PROSITE" id="PS51257">
    <property type="entry name" value="PROKAR_LIPOPROTEIN"/>
    <property type="match status" value="1"/>
</dbReference>
<feature type="signal peptide" evidence="1">
    <location>
        <begin position="1"/>
        <end position="20"/>
    </location>
</feature>
<dbReference type="KEGG" id="oho:Oweho_2183"/>
<keyword evidence="1" id="KW-0732">Signal</keyword>